<evidence type="ECO:0000256" key="7">
    <source>
        <dbReference type="ARBA" id="ARBA00023141"/>
    </source>
</evidence>
<keyword evidence="4 10" id="KW-0028">Amino-acid biosynthesis</keyword>
<evidence type="ECO:0000313" key="13">
    <source>
        <dbReference type="EMBL" id="ESQ54563.1"/>
    </source>
</evidence>
<dbReference type="InterPro" id="IPR036052">
    <property type="entry name" value="TrpB-like_PALP_sf"/>
</dbReference>
<evidence type="ECO:0000256" key="4">
    <source>
        <dbReference type="ARBA" id="ARBA00022605"/>
    </source>
</evidence>
<reference evidence="13 14" key="1">
    <citation type="journal article" date="2013" name="Front. Plant Sci.">
        <title>The Reference Genome of the Halophytic Plant Eutrema salsugineum.</title>
        <authorList>
            <person name="Yang R."/>
            <person name="Jarvis D.E."/>
            <person name="Chen H."/>
            <person name="Beilstein M.A."/>
            <person name="Grimwood J."/>
            <person name="Jenkins J."/>
            <person name="Shu S."/>
            <person name="Prochnik S."/>
            <person name="Xin M."/>
            <person name="Ma C."/>
            <person name="Schmutz J."/>
            <person name="Wing R.A."/>
            <person name="Mitchell-Olds T."/>
            <person name="Schumaker K.S."/>
            <person name="Wang X."/>
        </authorList>
    </citation>
    <scope>NUCLEOTIDE SEQUENCE [LARGE SCALE GENOMIC DNA]</scope>
</reference>
<dbReference type="NCBIfam" id="TIGR00263">
    <property type="entry name" value="trpB"/>
    <property type="match status" value="1"/>
</dbReference>
<dbReference type="FunFam" id="3.40.50.1100:FF:000001">
    <property type="entry name" value="Tryptophan synthase beta chain"/>
    <property type="match status" value="1"/>
</dbReference>
<dbReference type="Gramene" id="ESQ54563">
    <property type="protein sequence ID" value="ESQ54563"/>
    <property type="gene ID" value="EUTSA_v10025097mg"/>
</dbReference>
<dbReference type="AlphaFoldDB" id="V4MNP2"/>
<evidence type="ECO:0000256" key="10">
    <source>
        <dbReference type="RuleBase" id="RU003663"/>
    </source>
</evidence>
<evidence type="ECO:0000256" key="1">
    <source>
        <dbReference type="ARBA" id="ARBA00001933"/>
    </source>
</evidence>
<feature type="region of interest" description="Disordered" evidence="11">
    <location>
        <begin position="1"/>
        <end position="44"/>
    </location>
</feature>
<dbReference type="HAMAP" id="MF_00133">
    <property type="entry name" value="Trp_synth_beta"/>
    <property type="match status" value="1"/>
</dbReference>
<feature type="domain" description="Tryptophan synthase beta chain-like PALP" evidence="12">
    <location>
        <begin position="131"/>
        <end position="459"/>
    </location>
</feature>
<dbReference type="EMBL" id="KI517384">
    <property type="protein sequence ID" value="ESQ54563.1"/>
    <property type="molecule type" value="Genomic_DNA"/>
</dbReference>
<keyword evidence="6 10" id="KW-0663">Pyridoxal phosphate</keyword>
<name>V4MNP2_EUTSA</name>
<dbReference type="FunFam" id="3.40.50.1100:FF:000004">
    <property type="entry name" value="Tryptophan synthase beta chain"/>
    <property type="match status" value="1"/>
</dbReference>
<dbReference type="PANTHER" id="PTHR48077:SF3">
    <property type="entry name" value="TRYPTOPHAN SYNTHASE"/>
    <property type="match status" value="1"/>
</dbReference>
<dbReference type="CDD" id="cd06446">
    <property type="entry name" value="Trp-synth_B"/>
    <property type="match status" value="1"/>
</dbReference>
<dbReference type="Gene3D" id="3.40.50.1100">
    <property type="match status" value="2"/>
</dbReference>
<dbReference type="PROSITE" id="PS00168">
    <property type="entry name" value="TRP_SYNTHASE_BETA"/>
    <property type="match status" value="1"/>
</dbReference>
<keyword evidence="8 10" id="KW-0456">Lyase</keyword>
<evidence type="ECO:0000256" key="5">
    <source>
        <dbReference type="ARBA" id="ARBA00022822"/>
    </source>
</evidence>
<gene>
    <name evidence="13" type="ORF">EUTSA_v10025097mg</name>
</gene>
<dbReference type="eggNOG" id="KOG1395">
    <property type="taxonomic scope" value="Eukaryota"/>
</dbReference>
<dbReference type="STRING" id="72664.V4MNP2"/>
<evidence type="ECO:0000256" key="11">
    <source>
        <dbReference type="SAM" id="MobiDB-lite"/>
    </source>
</evidence>
<dbReference type="Proteomes" id="UP000030689">
    <property type="component" value="Unassembled WGS sequence"/>
</dbReference>
<dbReference type="OMA" id="PLTLCQN"/>
<evidence type="ECO:0000256" key="2">
    <source>
        <dbReference type="ARBA" id="ARBA00004733"/>
    </source>
</evidence>
<keyword evidence="14" id="KW-1185">Reference proteome</keyword>
<evidence type="ECO:0000259" key="12">
    <source>
        <dbReference type="Pfam" id="PF00291"/>
    </source>
</evidence>
<dbReference type="KEGG" id="eus:EUTSA_v10025097mg"/>
<organism evidence="13 14">
    <name type="scientific">Eutrema salsugineum</name>
    <name type="common">Saltwater cress</name>
    <name type="synonym">Sisymbrium salsugineum</name>
    <dbReference type="NCBI Taxonomy" id="72664"/>
    <lineage>
        <taxon>Eukaryota</taxon>
        <taxon>Viridiplantae</taxon>
        <taxon>Streptophyta</taxon>
        <taxon>Embryophyta</taxon>
        <taxon>Tracheophyta</taxon>
        <taxon>Spermatophyta</taxon>
        <taxon>Magnoliopsida</taxon>
        <taxon>eudicotyledons</taxon>
        <taxon>Gunneridae</taxon>
        <taxon>Pentapetalae</taxon>
        <taxon>rosids</taxon>
        <taxon>malvids</taxon>
        <taxon>Brassicales</taxon>
        <taxon>Brassicaceae</taxon>
        <taxon>Eutremeae</taxon>
        <taxon>Eutrema</taxon>
    </lineage>
</organism>
<dbReference type="Pfam" id="PF00291">
    <property type="entry name" value="PALP"/>
    <property type="match status" value="1"/>
</dbReference>
<protein>
    <recommendedName>
        <fullName evidence="3 10">Tryptophan synthase</fullName>
        <ecNumber evidence="3 10">4.2.1.20</ecNumber>
    </recommendedName>
</protein>
<dbReference type="GO" id="GO:0004834">
    <property type="term" value="F:tryptophan synthase activity"/>
    <property type="evidence" value="ECO:0007669"/>
    <property type="project" value="UniProtKB-EC"/>
</dbReference>
<evidence type="ECO:0000256" key="6">
    <source>
        <dbReference type="ARBA" id="ARBA00022898"/>
    </source>
</evidence>
<dbReference type="PIRSF" id="PIRSF001413">
    <property type="entry name" value="Trp_syn_beta"/>
    <property type="match status" value="1"/>
</dbReference>
<dbReference type="OrthoDB" id="10050244at2759"/>
<evidence type="ECO:0000256" key="8">
    <source>
        <dbReference type="ARBA" id="ARBA00023239"/>
    </source>
</evidence>
<comment type="catalytic activity">
    <reaction evidence="9 10">
        <text>(1S,2R)-1-C-(indol-3-yl)glycerol 3-phosphate + L-serine = D-glyceraldehyde 3-phosphate + L-tryptophan + H2O</text>
        <dbReference type="Rhea" id="RHEA:10532"/>
        <dbReference type="ChEBI" id="CHEBI:15377"/>
        <dbReference type="ChEBI" id="CHEBI:33384"/>
        <dbReference type="ChEBI" id="CHEBI:57912"/>
        <dbReference type="ChEBI" id="CHEBI:58866"/>
        <dbReference type="ChEBI" id="CHEBI:59776"/>
        <dbReference type="EC" id="4.2.1.20"/>
    </reaction>
</comment>
<dbReference type="InterPro" id="IPR006654">
    <property type="entry name" value="Trp_synth_beta"/>
</dbReference>
<proteinExistence type="inferred from homology"/>
<comment type="cofactor">
    <cofactor evidence="1 10">
        <name>pyridoxal 5'-phosphate</name>
        <dbReference type="ChEBI" id="CHEBI:597326"/>
    </cofactor>
</comment>
<evidence type="ECO:0000256" key="9">
    <source>
        <dbReference type="ARBA" id="ARBA00049047"/>
    </source>
</evidence>
<evidence type="ECO:0000313" key="14">
    <source>
        <dbReference type="Proteomes" id="UP000030689"/>
    </source>
</evidence>
<dbReference type="SUPFAM" id="SSF53686">
    <property type="entry name" value="Tryptophan synthase beta subunit-like PLP-dependent enzymes"/>
    <property type="match status" value="1"/>
</dbReference>
<dbReference type="UniPathway" id="UPA00035">
    <property type="reaction ID" value="UER00044"/>
</dbReference>
<dbReference type="PANTHER" id="PTHR48077">
    <property type="entry name" value="TRYPTOPHAN SYNTHASE-RELATED"/>
    <property type="match status" value="1"/>
</dbReference>
<dbReference type="EC" id="4.2.1.20" evidence="3 10"/>
<feature type="compositionally biased region" description="Polar residues" evidence="11">
    <location>
        <begin position="1"/>
        <end position="20"/>
    </location>
</feature>
<comment type="pathway">
    <text evidence="2 10">Amino-acid biosynthesis; L-tryptophan biosynthesis; L-tryptophan from chorismate: step 5/5.</text>
</comment>
<sequence length="474" mass="51654">MTTSGTAATFRPSISASSESTHLRSPFKLPQFTPLPSSRSRSSSSFSVSCTIAKDPAVRMAEAEKTKVAGSDSTLWQRPDSFGRFGKFGGKYVPETLMHALSELETAFYSLATDDDFQKELAEILKDYVGRESPLYFAERLTEHYRRENGEGPLIYLKREDLNHTGAHKINNAVAQALLAKRLGKKRIIAETGAGQHGVATATVCARFGLQCIIYMGAQDMERQALNVFRMRLLGAEVRGVHSGTATLKDATSEAIRDWVTNVETTHYILGSVAGPHPYPMMVRDFHAVIGKETRRQAMEKWGGKPDVLVACVGGGSNAMGLFHEFVDDSEVRMIGVEAAGFGLDSGKHAATLTKGDVGVLHGAMSYLLQDDDGQIIEPHSISAGLDYPGVGPEHSFLKDVGRAEYYSVTDEEALEAFKRVSRLEGIIPALETSHALAHLEKLCPTLPDGTRVVLNFSGRGDKDVQTAIKYLEV</sequence>
<keyword evidence="5 10" id="KW-0822">Tryptophan biosynthesis</keyword>
<accession>V4MNP2</accession>
<dbReference type="GO" id="GO:0009570">
    <property type="term" value="C:chloroplast stroma"/>
    <property type="evidence" value="ECO:0007669"/>
    <property type="project" value="TreeGrafter"/>
</dbReference>
<dbReference type="InterPro" id="IPR006653">
    <property type="entry name" value="Trp_synth_b_CS"/>
</dbReference>
<keyword evidence="7 10" id="KW-0057">Aromatic amino acid biosynthesis</keyword>
<evidence type="ECO:0000256" key="3">
    <source>
        <dbReference type="ARBA" id="ARBA00012043"/>
    </source>
</evidence>
<dbReference type="InterPro" id="IPR023026">
    <property type="entry name" value="Trp_synth_beta/beta-like"/>
</dbReference>
<dbReference type="InterPro" id="IPR001926">
    <property type="entry name" value="TrpB-like_PALP"/>
</dbReference>